<dbReference type="OrthoDB" id="2867965at2"/>
<organism evidence="1 2">
    <name type="scientific">Gracilibacillus ureilyticus</name>
    <dbReference type="NCBI Taxonomy" id="531814"/>
    <lineage>
        <taxon>Bacteria</taxon>
        <taxon>Bacillati</taxon>
        <taxon>Bacillota</taxon>
        <taxon>Bacilli</taxon>
        <taxon>Bacillales</taxon>
        <taxon>Bacillaceae</taxon>
        <taxon>Gracilibacillus</taxon>
    </lineage>
</organism>
<reference evidence="1 2" key="1">
    <citation type="submission" date="2016-10" db="EMBL/GenBank/DDBJ databases">
        <authorList>
            <person name="de Groot N.N."/>
        </authorList>
    </citation>
    <scope>NUCLEOTIDE SEQUENCE [LARGE SCALE GENOMIC DNA]</scope>
    <source>
        <strain evidence="1 2">CGMCC 1.7727</strain>
    </source>
</reference>
<proteinExistence type="predicted"/>
<evidence type="ECO:0000313" key="1">
    <source>
        <dbReference type="EMBL" id="SES17860.1"/>
    </source>
</evidence>
<dbReference type="Proteomes" id="UP000199687">
    <property type="component" value="Unassembled WGS sequence"/>
</dbReference>
<dbReference type="EMBL" id="FOGL01000022">
    <property type="protein sequence ID" value="SES17860.1"/>
    <property type="molecule type" value="Genomic_DNA"/>
</dbReference>
<sequence length="116" mass="12988">MSKTTILVDPSKKVVNMAVAGKMTMEDAELFVKEYNAKIGPINGEEFELMVDCTEMKVLTPEMGANLEEVMKMYKNTGFKKITYMIKENNILKMQLTRISRNAGLQAISEVTEAAS</sequence>
<gene>
    <name evidence="1" type="ORF">SAMN04487944_1226</name>
</gene>
<accession>A0A1H9V7N6</accession>
<keyword evidence="2" id="KW-1185">Reference proteome</keyword>
<dbReference type="AlphaFoldDB" id="A0A1H9V7N6"/>
<protein>
    <recommendedName>
        <fullName evidence="3">STAS domain-containing protein</fullName>
    </recommendedName>
</protein>
<name>A0A1H9V7N6_9BACI</name>
<evidence type="ECO:0000313" key="2">
    <source>
        <dbReference type="Proteomes" id="UP000199687"/>
    </source>
</evidence>
<evidence type="ECO:0008006" key="3">
    <source>
        <dbReference type="Google" id="ProtNLM"/>
    </source>
</evidence>
<dbReference type="RefSeq" id="WP_089743463.1">
    <property type="nucleotide sequence ID" value="NZ_FOGL01000022.1"/>
</dbReference>